<dbReference type="Gene3D" id="3.30.930.10">
    <property type="entry name" value="Bira Bifunctional Protein, Domain 2"/>
    <property type="match status" value="1"/>
</dbReference>
<dbReference type="SUPFAM" id="SSF54991">
    <property type="entry name" value="Anticodon-binding domain of PheRS"/>
    <property type="match status" value="1"/>
</dbReference>
<evidence type="ECO:0000313" key="13">
    <source>
        <dbReference type="Proteomes" id="UP001597483"/>
    </source>
</evidence>
<name>A0ABW5HJN6_9PSEU</name>
<evidence type="ECO:0000256" key="3">
    <source>
        <dbReference type="ARBA" id="ARBA00022598"/>
    </source>
</evidence>
<dbReference type="InterPro" id="IPR036690">
    <property type="entry name" value="Fdx_antiC-bd_sf"/>
</dbReference>
<evidence type="ECO:0000256" key="1">
    <source>
        <dbReference type="ARBA" id="ARBA00001946"/>
    </source>
</evidence>
<evidence type="ECO:0000313" key="12">
    <source>
        <dbReference type="EMBL" id="MFD2473260.1"/>
    </source>
</evidence>
<evidence type="ECO:0000256" key="6">
    <source>
        <dbReference type="ARBA" id="ARBA00022840"/>
    </source>
</evidence>
<feature type="domain" description="B5" evidence="11">
    <location>
        <begin position="219"/>
        <end position="296"/>
    </location>
</feature>
<evidence type="ECO:0000256" key="7">
    <source>
        <dbReference type="ARBA" id="ARBA00022842"/>
    </source>
</evidence>
<dbReference type="Pfam" id="PF17759">
    <property type="entry name" value="tRNA_synthFbeta"/>
    <property type="match status" value="1"/>
</dbReference>
<dbReference type="SUPFAM" id="SSF46955">
    <property type="entry name" value="Putative DNA-binding domain"/>
    <property type="match status" value="2"/>
</dbReference>
<dbReference type="InterPro" id="IPR045864">
    <property type="entry name" value="aa-tRNA-synth_II/BPL/LPL"/>
</dbReference>
<evidence type="ECO:0000256" key="5">
    <source>
        <dbReference type="ARBA" id="ARBA00022741"/>
    </source>
</evidence>
<sequence length="595" mass="64949">MKISLEWLTDYVPLPGYSPDRLAHDLTLKTVEVEGYDTVDGDVVFEIDNKSLTNRPDLWGHYGIAREFSVLYGLPLTPLPRAPRPPRATGLIRSADPDWHQRILAIQCTVDSTVPVPAFVRDRLRRIGAPSRDLSAYVMYAVGQPSDLRTAGESLVLEIPTLIPSRARRSARTEASVRQEKGLDTQRADQAADLFLHLLTEADPSAVAIGEEDLVLSATHRAEIETSLAEIERRIGLRLPEAEILRTLRALGCTAEITGDLLRVVAPSWRSTGDLALPVDIAEELARIHGFDALPARRPVVELAPRPNRLPLSRQVRETLAARGGATEVLTYPWSADHLLAACGLDATLTIAHPPAPDRARLRPSLVPNLLEAAAANLRYYDEFSLFEVGTVFTATERTSAGILLAGPDGIALFRRAKGLAELLRRHCHLTALDLSGTPDLTWADESARLAIHDGSRPVGALALVRPSILRAAGIDRGAVACVELDLDALRTHPSRENRYDPVSDLPESDFDLSVVAADTVRWAQVADTAAQAHPLVRRVTYVDDYRGAPIPPEHRSLTLRVTLRPQSATLTTGEIAAARSEVLAALERAGARLR</sequence>
<evidence type="ECO:0000256" key="4">
    <source>
        <dbReference type="ARBA" id="ARBA00022723"/>
    </source>
</evidence>
<dbReference type="InterPro" id="IPR005147">
    <property type="entry name" value="tRNA_synthase_B5-dom"/>
</dbReference>
<comment type="cofactor">
    <cofactor evidence="1">
        <name>Mg(2+)</name>
        <dbReference type="ChEBI" id="CHEBI:18420"/>
    </cofactor>
</comment>
<dbReference type="EC" id="6.1.1.20" evidence="2"/>
<gene>
    <name evidence="12" type="ORF">ACFSVL_38075</name>
</gene>
<dbReference type="PANTHER" id="PTHR10947:SF3">
    <property type="entry name" value="LEUCINE-RICH REPEAT-CONTAINING PROTEIN 47"/>
    <property type="match status" value="1"/>
</dbReference>
<dbReference type="SUPFAM" id="SSF55681">
    <property type="entry name" value="Class II aaRS and biotin synthetases"/>
    <property type="match status" value="1"/>
</dbReference>
<protein>
    <recommendedName>
        <fullName evidence="2">phenylalanine--tRNA ligase</fullName>
        <ecNumber evidence="2">6.1.1.20</ecNumber>
    </recommendedName>
</protein>
<keyword evidence="9" id="KW-0030">Aminoacyl-tRNA synthetase</keyword>
<evidence type="ECO:0000259" key="10">
    <source>
        <dbReference type="PROSITE" id="PS51447"/>
    </source>
</evidence>
<dbReference type="InterPro" id="IPR005121">
    <property type="entry name" value="Fdx_antiC-bd"/>
</dbReference>
<dbReference type="Gene3D" id="3.30.56.10">
    <property type="match status" value="2"/>
</dbReference>
<dbReference type="PROSITE" id="PS51483">
    <property type="entry name" value="B5"/>
    <property type="match status" value="1"/>
</dbReference>
<feature type="domain" description="FDX-ACB" evidence="10">
    <location>
        <begin position="504"/>
        <end position="595"/>
    </location>
</feature>
<dbReference type="InterPro" id="IPR009061">
    <property type="entry name" value="DNA-bd_dom_put_sf"/>
</dbReference>
<accession>A0ABW5HJN6</accession>
<dbReference type="Gene3D" id="3.30.70.380">
    <property type="entry name" value="Ferrodoxin-fold anticodon-binding domain"/>
    <property type="match status" value="1"/>
</dbReference>
<dbReference type="InterPro" id="IPR041616">
    <property type="entry name" value="PheRS_beta_core"/>
</dbReference>
<dbReference type="Pfam" id="PF03147">
    <property type="entry name" value="FDX-ACB"/>
    <property type="match status" value="1"/>
</dbReference>
<keyword evidence="6" id="KW-0067">ATP-binding</keyword>
<dbReference type="Pfam" id="PF03484">
    <property type="entry name" value="B5"/>
    <property type="match status" value="1"/>
</dbReference>
<organism evidence="12 13">
    <name type="scientific">Amycolatopsis silviterrae</name>
    <dbReference type="NCBI Taxonomy" id="1656914"/>
    <lineage>
        <taxon>Bacteria</taxon>
        <taxon>Bacillati</taxon>
        <taxon>Actinomycetota</taxon>
        <taxon>Actinomycetes</taxon>
        <taxon>Pseudonocardiales</taxon>
        <taxon>Pseudonocardiaceae</taxon>
        <taxon>Amycolatopsis</taxon>
    </lineage>
</organism>
<evidence type="ECO:0000256" key="2">
    <source>
        <dbReference type="ARBA" id="ARBA00012814"/>
    </source>
</evidence>
<dbReference type="SMART" id="SM00896">
    <property type="entry name" value="FDX-ACB"/>
    <property type="match status" value="1"/>
</dbReference>
<proteinExistence type="predicted"/>
<dbReference type="EMBL" id="JBHUKS010000030">
    <property type="protein sequence ID" value="MFD2473260.1"/>
    <property type="molecule type" value="Genomic_DNA"/>
</dbReference>
<dbReference type="Proteomes" id="UP001597483">
    <property type="component" value="Unassembled WGS sequence"/>
</dbReference>
<dbReference type="SMART" id="SM00874">
    <property type="entry name" value="B5"/>
    <property type="match status" value="1"/>
</dbReference>
<comment type="caution">
    <text evidence="12">The sequence shown here is derived from an EMBL/GenBank/DDBJ whole genome shotgun (WGS) entry which is preliminary data.</text>
</comment>
<reference evidence="13" key="1">
    <citation type="journal article" date="2019" name="Int. J. Syst. Evol. Microbiol.">
        <title>The Global Catalogue of Microorganisms (GCM) 10K type strain sequencing project: providing services to taxonomists for standard genome sequencing and annotation.</title>
        <authorList>
            <consortium name="The Broad Institute Genomics Platform"/>
            <consortium name="The Broad Institute Genome Sequencing Center for Infectious Disease"/>
            <person name="Wu L."/>
            <person name="Ma J."/>
        </authorList>
    </citation>
    <scope>NUCLEOTIDE SEQUENCE [LARGE SCALE GENOMIC DNA]</scope>
    <source>
        <strain evidence="13">CGMCC 4.7641</strain>
    </source>
</reference>
<keyword evidence="13" id="KW-1185">Reference proteome</keyword>
<keyword evidence="8" id="KW-0648">Protein biosynthesis</keyword>
<evidence type="ECO:0000256" key="8">
    <source>
        <dbReference type="ARBA" id="ARBA00022917"/>
    </source>
</evidence>
<keyword evidence="4" id="KW-0479">Metal-binding</keyword>
<dbReference type="InterPro" id="IPR045060">
    <property type="entry name" value="Phe-tRNA-ligase_IIc_bsu"/>
</dbReference>
<dbReference type="PANTHER" id="PTHR10947">
    <property type="entry name" value="PHENYLALANYL-TRNA SYNTHETASE BETA CHAIN AND LEUCINE-RICH REPEAT-CONTAINING PROTEIN 47"/>
    <property type="match status" value="1"/>
</dbReference>
<keyword evidence="5" id="KW-0547">Nucleotide-binding</keyword>
<keyword evidence="3" id="KW-0436">Ligase</keyword>
<keyword evidence="7" id="KW-0460">Magnesium</keyword>
<evidence type="ECO:0000256" key="9">
    <source>
        <dbReference type="ARBA" id="ARBA00023146"/>
    </source>
</evidence>
<dbReference type="PROSITE" id="PS51447">
    <property type="entry name" value="FDX_ACB"/>
    <property type="match status" value="1"/>
</dbReference>
<dbReference type="RefSeq" id="WP_378311596.1">
    <property type="nucleotide sequence ID" value="NZ_JBHUKS010000030.1"/>
</dbReference>
<evidence type="ECO:0000259" key="11">
    <source>
        <dbReference type="PROSITE" id="PS51483"/>
    </source>
</evidence>